<evidence type="ECO:0000256" key="15">
    <source>
        <dbReference type="RuleBase" id="RU364045"/>
    </source>
</evidence>
<evidence type="ECO:0000256" key="14">
    <source>
        <dbReference type="ARBA" id="ARBA00047683"/>
    </source>
</evidence>
<evidence type="ECO:0000313" key="19">
    <source>
        <dbReference type="Proteomes" id="UP000317093"/>
    </source>
</evidence>
<accession>A0A518B5S3</accession>
<evidence type="ECO:0000256" key="13">
    <source>
        <dbReference type="ARBA" id="ARBA00025634"/>
    </source>
</evidence>
<keyword evidence="8 15" id="KW-0479">Metal-binding</keyword>
<sequence length="504" mass="55864">MAHYPDLTTFGELAADHSVVPVYRQLFSDTLTPVSAFARLDAGDWSFLFESVVGGEKVGRYSFIGGWPFLRFEAKGNEVTLEDADGPRTHTSEAPLEELNALIAKYRAPHLPGLPRFTGGAVGYAGYDAIRYIESLPNAPTDDRDLADLSFGFYDQMIVFDHITKVVLVIVLAHIDPDDVEGSYRKAGVRVDELVATLDNRGDHALDLVDVPKKIEPTREFASNFTREGFMAAVEKCKEYIRAGDFFQIVLSQRFQSETEADAFEIYRTLRVVNPSPFMVYLTTPQVTLVASSPEIMVRVENGWITTRPLAGTRQRGASDEEDRALAEELLADPKERAEHIMLVDLGRNDVGRVSEFDTVKLADVMTVERYSHVMHITSNVTGKLRKDLSPLDALWACLPAGTVSGAPKVRAMEVIDEMEPHRRGPYAGAIGYVDFTGNMDTCIALRTLVMTGKTAYVQAGAGLVYDSDPASEYNETLNKAKGLFTAIEITEQRLRDRDRNSSS</sequence>
<evidence type="ECO:0000256" key="3">
    <source>
        <dbReference type="ARBA" id="ARBA00009562"/>
    </source>
</evidence>
<feature type="domain" description="Anthranilate synthase component I N-terminal" evidence="17">
    <location>
        <begin position="29"/>
        <end position="167"/>
    </location>
</feature>
<dbReference type="Pfam" id="PF04715">
    <property type="entry name" value="Anth_synt_I_N"/>
    <property type="match status" value="1"/>
</dbReference>
<evidence type="ECO:0000259" key="17">
    <source>
        <dbReference type="Pfam" id="PF04715"/>
    </source>
</evidence>
<evidence type="ECO:0000256" key="2">
    <source>
        <dbReference type="ARBA" id="ARBA00004873"/>
    </source>
</evidence>
<comment type="cofactor">
    <cofactor evidence="1 15">
        <name>Mg(2+)</name>
        <dbReference type="ChEBI" id="CHEBI:18420"/>
    </cofactor>
</comment>
<dbReference type="InterPro" id="IPR005256">
    <property type="entry name" value="Anth_synth_I_PabB"/>
</dbReference>
<dbReference type="InterPro" id="IPR019999">
    <property type="entry name" value="Anth_synth_I-like"/>
</dbReference>
<dbReference type="Pfam" id="PF00425">
    <property type="entry name" value="Chorismate_bind"/>
    <property type="match status" value="1"/>
</dbReference>
<dbReference type="EMBL" id="CP036279">
    <property type="protein sequence ID" value="QDU62329.1"/>
    <property type="molecule type" value="Genomic_DNA"/>
</dbReference>
<proteinExistence type="inferred from homology"/>
<dbReference type="NCBIfam" id="TIGR00564">
    <property type="entry name" value="trpE_most"/>
    <property type="match status" value="1"/>
</dbReference>
<keyword evidence="7 15" id="KW-0028">Amino-acid biosynthesis</keyword>
<comment type="similarity">
    <text evidence="3 15">Belongs to the anthranilate synthase component I family.</text>
</comment>
<gene>
    <name evidence="15 18" type="primary">trpE</name>
    <name evidence="18" type="ORF">Pan216_31960</name>
</gene>
<dbReference type="Gene3D" id="3.60.120.10">
    <property type="entry name" value="Anthranilate synthase"/>
    <property type="match status" value="1"/>
</dbReference>
<evidence type="ECO:0000256" key="7">
    <source>
        <dbReference type="ARBA" id="ARBA00022605"/>
    </source>
</evidence>
<evidence type="ECO:0000256" key="11">
    <source>
        <dbReference type="ARBA" id="ARBA00023141"/>
    </source>
</evidence>
<evidence type="ECO:0000256" key="8">
    <source>
        <dbReference type="ARBA" id="ARBA00022723"/>
    </source>
</evidence>
<dbReference type="KEGG" id="knv:Pan216_31960"/>
<dbReference type="GO" id="GO:0046872">
    <property type="term" value="F:metal ion binding"/>
    <property type="evidence" value="ECO:0007669"/>
    <property type="project" value="UniProtKB-KW"/>
</dbReference>
<evidence type="ECO:0000313" key="18">
    <source>
        <dbReference type="EMBL" id="QDU62329.1"/>
    </source>
</evidence>
<dbReference type="PANTHER" id="PTHR11236:SF48">
    <property type="entry name" value="ISOCHORISMATE SYNTHASE MENF"/>
    <property type="match status" value="1"/>
</dbReference>
<comment type="catalytic activity">
    <reaction evidence="14 15">
        <text>chorismate + L-glutamine = anthranilate + pyruvate + L-glutamate + H(+)</text>
        <dbReference type="Rhea" id="RHEA:21732"/>
        <dbReference type="ChEBI" id="CHEBI:15361"/>
        <dbReference type="ChEBI" id="CHEBI:15378"/>
        <dbReference type="ChEBI" id="CHEBI:16567"/>
        <dbReference type="ChEBI" id="CHEBI:29748"/>
        <dbReference type="ChEBI" id="CHEBI:29985"/>
        <dbReference type="ChEBI" id="CHEBI:58359"/>
        <dbReference type="EC" id="4.1.3.27"/>
    </reaction>
</comment>
<keyword evidence="19" id="KW-1185">Reference proteome</keyword>
<dbReference type="InterPro" id="IPR006805">
    <property type="entry name" value="Anth_synth_I_N"/>
</dbReference>
<dbReference type="RefSeq" id="WP_145259001.1">
    <property type="nucleotide sequence ID" value="NZ_CP036279.1"/>
</dbReference>
<evidence type="ECO:0000256" key="4">
    <source>
        <dbReference type="ARBA" id="ARBA00011575"/>
    </source>
</evidence>
<name>A0A518B5S3_9BACT</name>
<organism evidence="18 19">
    <name type="scientific">Kolteria novifilia</name>
    <dbReference type="NCBI Taxonomy" id="2527975"/>
    <lineage>
        <taxon>Bacteria</taxon>
        <taxon>Pseudomonadati</taxon>
        <taxon>Planctomycetota</taxon>
        <taxon>Planctomycetia</taxon>
        <taxon>Kolteriales</taxon>
        <taxon>Kolteriaceae</taxon>
        <taxon>Kolteria</taxon>
    </lineage>
</organism>
<evidence type="ECO:0000256" key="1">
    <source>
        <dbReference type="ARBA" id="ARBA00001946"/>
    </source>
</evidence>
<keyword evidence="9 15" id="KW-0822">Tryptophan biosynthesis</keyword>
<evidence type="ECO:0000256" key="5">
    <source>
        <dbReference type="ARBA" id="ARBA00012266"/>
    </source>
</evidence>
<evidence type="ECO:0000256" key="10">
    <source>
        <dbReference type="ARBA" id="ARBA00022842"/>
    </source>
</evidence>
<feature type="domain" description="Chorismate-utilising enzyme C-terminal" evidence="16">
    <location>
        <begin position="227"/>
        <end position="480"/>
    </location>
</feature>
<keyword evidence="10 15" id="KW-0460">Magnesium</keyword>
<reference evidence="18 19" key="1">
    <citation type="submission" date="2019-02" db="EMBL/GenBank/DDBJ databases">
        <title>Deep-cultivation of Planctomycetes and their phenomic and genomic characterization uncovers novel biology.</title>
        <authorList>
            <person name="Wiegand S."/>
            <person name="Jogler M."/>
            <person name="Boedeker C."/>
            <person name="Pinto D."/>
            <person name="Vollmers J."/>
            <person name="Rivas-Marin E."/>
            <person name="Kohn T."/>
            <person name="Peeters S.H."/>
            <person name="Heuer A."/>
            <person name="Rast P."/>
            <person name="Oberbeckmann S."/>
            <person name="Bunk B."/>
            <person name="Jeske O."/>
            <person name="Meyerdierks A."/>
            <person name="Storesund J.E."/>
            <person name="Kallscheuer N."/>
            <person name="Luecker S."/>
            <person name="Lage O.M."/>
            <person name="Pohl T."/>
            <person name="Merkel B.J."/>
            <person name="Hornburger P."/>
            <person name="Mueller R.-W."/>
            <person name="Bruemmer F."/>
            <person name="Labrenz M."/>
            <person name="Spormann A.M."/>
            <person name="Op den Camp H."/>
            <person name="Overmann J."/>
            <person name="Amann R."/>
            <person name="Jetten M.S.M."/>
            <person name="Mascher T."/>
            <person name="Medema M.H."/>
            <person name="Devos D.P."/>
            <person name="Kaster A.-K."/>
            <person name="Ovreas L."/>
            <person name="Rohde M."/>
            <person name="Galperin M.Y."/>
            <person name="Jogler C."/>
        </authorList>
    </citation>
    <scope>NUCLEOTIDE SEQUENCE [LARGE SCALE GENOMIC DNA]</scope>
    <source>
        <strain evidence="18 19">Pan216</strain>
    </source>
</reference>
<dbReference type="GO" id="GO:0004049">
    <property type="term" value="F:anthranilate synthase activity"/>
    <property type="evidence" value="ECO:0007669"/>
    <property type="project" value="UniProtKB-EC"/>
</dbReference>
<dbReference type="InterPro" id="IPR015890">
    <property type="entry name" value="Chorismate_C"/>
</dbReference>
<dbReference type="PRINTS" id="PR00095">
    <property type="entry name" value="ANTSNTHASEI"/>
</dbReference>
<dbReference type="OrthoDB" id="9803598at2"/>
<dbReference type="InterPro" id="IPR005801">
    <property type="entry name" value="ADC_synthase"/>
</dbReference>
<dbReference type="PANTHER" id="PTHR11236">
    <property type="entry name" value="AMINOBENZOATE/ANTHRANILATE SYNTHASE"/>
    <property type="match status" value="1"/>
</dbReference>
<dbReference type="UniPathway" id="UPA00035">
    <property type="reaction ID" value="UER00040"/>
</dbReference>
<dbReference type="EC" id="4.1.3.27" evidence="5 15"/>
<evidence type="ECO:0000256" key="9">
    <source>
        <dbReference type="ARBA" id="ARBA00022822"/>
    </source>
</evidence>
<comment type="pathway">
    <text evidence="2 15">Amino-acid biosynthesis; L-tryptophan biosynthesis; L-tryptophan from chorismate: step 1/5.</text>
</comment>
<keyword evidence="11 15" id="KW-0057">Aromatic amino acid biosynthesis</keyword>
<keyword evidence="12 15" id="KW-0456">Lyase</keyword>
<comment type="function">
    <text evidence="13 15">Part of a heterotetrameric complex that catalyzes the two-step biosynthesis of anthranilate, an intermediate in the biosynthesis of L-tryptophan. In the first step, the glutamine-binding beta subunit (TrpG) of anthranilate synthase (AS) provides the glutamine amidotransferase activity which generates ammonia as a substrate that, along with chorismate, is used in the second step, catalyzed by the large alpha subunit of AS (TrpE) to produce anthranilate. In the absence of TrpG, TrpE can synthesize anthranilate directly from chorismate and high concentrations of ammonia.</text>
</comment>
<dbReference type="SUPFAM" id="SSF56322">
    <property type="entry name" value="ADC synthase"/>
    <property type="match status" value="1"/>
</dbReference>
<evidence type="ECO:0000259" key="16">
    <source>
        <dbReference type="Pfam" id="PF00425"/>
    </source>
</evidence>
<dbReference type="GO" id="GO:0000162">
    <property type="term" value="P:L-tryptophan biosynthetic process"/>
    <property type="evidence" value="ECO:0007669"/>
    <property type="project" value="UniProtKB-UniPathway"/>
</dbReference>
<evidence type="ECO:0000256" key="12">
    <source>
        <dbReference type="ARBA" id="ARBA00023239"/>
    </source>
</evidence>
<dbReference type="Proteomes" id="UP000317093">
    <property type="component" value="Chromosome"/>
</dbReference>
<protein>
    <recommendedName>
        <fullName evidence="6 15">Anthranilate synthase component 1</fullName>
        <ecNumber evidence="5 15">4.1.3.27</ecNumber>
    </recommendedName>
</protein>
<dbReference type="AlphaFoldDB" id="A0A518B5S3"/>
<comment type="subunit">
    <text evidence="4 15">Heterotetramer consisting of two non-identical subunits: a beta subunit (TrpG) and a large alpha subunit (TrpE).</text>
</comment>
<evidence type="ECO:0000256" key="6">
    <source>
        <dbReference type="ARBA" id="ARBA00020653"/>
    </source>
</evidence>